<evidence type="ECO:0000313" key="3">
    <source>
        <dbReference type="Proteomes" id="UP000236291"/>
    </source>
</evidence>
<accession>A0A2K3PKF4</accession>
<dbReference type="Pfam" id="PF00078">
    <property type="entry name" value="RVT_1"/>
    <property type="match status" value="1"/>
</dbReference>
<reference evidence="2 3" key="2">
    <citation type="journal article" date="2017" name="Front. Plant Sci.">
        <title>Gene Classification and Mining of Molecular Markers Useful in Red Clover (Trifolium pratense) Breeding.</title>
        <authorList>
            <person name="Istvanek J."/>
            <person name="Dluhosova J."/>
            <person name="Dluhos P."/>
            <person name="Patkova L."/>
            <person name="Nedelnik J."/>
            <person name="Repkova J."/>
        </authorList>
    </citation>
    <scope>NUCLEOTIDE SEQUENCE [LARGE SCALE GENOMIC DNA]</scope>
    <source>
        <strain evidence="3">cv. Tatra</strain>
        <tissue evidence="2">Young leaves</tissue>
    </source>
</reference>
<dbReference type="PROSITE" id="PS50878">
    <property type="entry name" value="RT_POL"/>
    <property type="match status" value="1"/>
</dbReference>
<sequence length="1171" mass="135947">MVWNVRGAANTSFYRNCKQYLDIHHPEVLVIMELRTHPLKIKNSVVMMGFDGYIFSENRGFSGGIVIAWKKNVVEISSIHIDFQFIHTRLAIHGKQEFFFTAIYASPMEDNRQEMWDNIKHISNTMQDPWLLAGDFNDITSQDEKKGGAPVNLRKCRVFRERIIDCKLLDLGVIGSKFTWRGPIFDNGARILERLDRALSNDSWRVLFPNAMVRTLPRIDFSDHHPLLVNLTDMVNAYIERPFRFESAWQTHESFQQDLRSWWKQGSNLIENLSQVEDDLKEWKINTFGSVRKRKRELLARLGGIQRRRETRTMNPHLDSLEKLLQNDLAEVLKQEELIWHQRSRAKWLYDGDRNTKFYHLKAVNRKRKNKIIMLRNNDGQWVEDDVALRELVTKYYKDLFTETNDRNITFSMKYGFKPLEAEVASNLDREVGNDEIKEALFDMGAWKAPGPDGYPAGFYQKNWSIVDTKLNEFVRQVWQQPDSISNINNTDICLIPKVDKPEFVSQFRPISLCNVSYKVLTKVIVNRLKPLIPNIISPYQTGFIPTRSIHENIVVAQEMVHSMNKMRGRNGYVAVKVDLAKAYDRLRWSFISAVLKEVNIPAGLRRIIMQCITSVKTNVMWHGSRSTFFQPGKGIRQGDPMSPYIFVLCMDKLSHLIAEAVDGGNWQPIKAGRSGPLISHLMFADDLLLFGKATELNMRTITNTLEKFCELSGQIVSIEKTSIFFSKNVPRDLRNMLLHQSGFREANSLGKYLGIPLVGRAPRHSDFEYLVDKVRRKLSGWKATNLSFAGRVTLAKSVIQAVPIYSMMTTTIPKRVLMDIHRIQRNFIWGHDTGQRKMHMISWGTLLLPKECGGLSIRHLPTMNTACFMKLGWNMRESNGSLWCNVLQGKYGRDRDVHGNFVVKPTDSFLWKGIVKVWGNISQYEEWSVGNGTSVLAWTDKWLGDNIVLGQNMEIIPENVDNWKVADMVNELGEWKLDVLTTLLPIALINRIKALPPPQNTDGNDERIWPGDRLGRFTIASAYNLLRGHRELEVDNMWNNIWKMEVPERIRYFIWRLRYGRLPTNKACHRWGHGAPYCGHCVGVEESIIHVLRDCPLAHHIWNHLLPMQKRLAFFTCHYHSWFHNNMLNHEKMEGGNEWRVMGSSKQWLDKFKHGWCCATWSSRMWRCLA</sequence>
<dbReference type="InterPro" id="IPR005135">
    <property type="entry name" value="Endo/exonuclease/phosphatase"/>
</dbReference>
<dbReference type="GO" id="GO:0003824">
    <property type="term" value="F:catalytic activity"/>
    <property type="evidence" value="ECO:0007669"/>
    <property type="project" value="InterPro"/>
</dbReference>
<dbReference type="PANTHER" id="PTHR33116:SF86">
    <property type="entry name" value="REVERSE TRANSCRIPTASE DOMAIN-CONTAINING PROTEIN"/>
    <property type="match status" value="1"/>
</dbReference>
<dbReference type="CDD" id="cd01650">
    <property type="entry name" value="RT_nLTR_like"/>
    <property type="match status" value="1"/>
</dbReference>
<dbReference type="PANTHER" id="PTHR33116">
    <property type="entry name" value="REVERSE TRANSCRIPTASE ZINC-BINDING DOMAIN-CONTAINING PROTEIN-RELATED-RELATED"/>
    <property type="match status" value="1"/>
</dbReference>
<dbReference type="AlphaFoldDB" id="A0A2K3PKF4"/>
<dbReference type="InterPro" id="IPR026960">
    <property type="entry name" value="RVT-Znf"/>
</dbReference>
<gene>
    <name evidence="2" type="ORF">L195_g012479</name>
</gene>
<feature type="domain" description="Reverse transcriptase" evidence="1">
    <location>
        <begin position="477"/>
        <end position="758"/>
    </location>
</feature>
<organism evidence="2 3">
    <name type="scientific">Trifolium pratense</name>
    <name type="common">Red clover</name>
    <dbReference type="NCBI Taxonomy" id="57577"/>
    <lineage>
        <taxon>Eukaryota</taxon>
        <taxon>Viridiplantae</taxon>
        <taxon>Streptophyta</taxon>
        <taxon>Embryophyta</taxon>
        <taxon>Tracheophyta</taxon>
        <taxon>Spermatophyta</taxon>
        <taxon>Magnoliopsida</taxon>
        <taxon>eudicotyledons</taxon>
        <taxon>Gunneridae</taxon>
        <taxon>Pentapetalae</taxon>
        <taxon>rosids</taxon>
        <taxon>fabids</taxon>
        <taxon>Fabales</taxon>
        <taxon>Fabaceae</taxon>
        <taxon>Papilionoideae</taxon>
        <taxon>50 kb inversion clade</taxon>
        <taxon>NPAAA clade</taxon>
        <taxon>Hologalegina</taxon>
        <taxon>IRL clade</taxon>
        <taxon>Trifolieae</taxon>
        <taxon>Trifolium</taxon>
    </lineage>
</organism>
<dbReference type="SUPFAM" id="SSF56672">
    <property type="entry name" value="DNA/RNA polymerases"/>
    <property type="match status" value="1"/>
</dbReference>
<evidence type="ECO:0000313" key="2">
    <source>
        <dbReference type="EMBL" id="PNY15776.1"/>
    </source>
</evidence>
<dbReference type="InterPro" id="IPR043502">
    <property type="entry name" value="DNA/RNA_pol_sf"/>
</dbReference>
<dbReference type="Proteomes" id="UP000236291">
    <property type="component" value="Unassembled WGS sequence"/>
</dbReference>
<proteinExistence type="predicted"/>
<dbReference type="SUPFAM" id="SSF56219">
    <property type="entry name" value="DNase I-like"/>
    <property type="match status" value="1"/>
</dbReference>
<dbReference type="STRING" id="57577.A0A2K3PKF4"/>
<dbReference type="Gene3D" id="3.60.10.10">
    <property type="entry name" value="Endonuclease/exonuclease/phosphatase"/>
    <property type="match status" value="1"/>
</dbReference>
<protein>
    <submittedName>
        <fullName evidence="2">Ribonuclease H</fullName>
    </submittedName>
</protein>
<dbReference type="Pfam" id="PF13966">
    <property type="entry name" value="zf-RVT"/>
    <property type="match status" value="1"/>
</dbReference>
<dbReference type="InterPro" id="IPR036691">
    <property type="entry name" value="Endo/exonu/phosph_ase_sf"/>
</dbReference>
<reference evidence="2 3" key="1">
    <citation type="journal article" date="2014" name="Am. J. Bot.">
        <title>Genome assembly and annotation for red clover (Trifolium pratense; Fabaceae).</title>
        <authorList>
            <person name="Istvanek J."/>
            <person name="Jaros M."/>
            <person name="Krenek A."/>
            <person name="Repkova J."/>
        </authorList>
    </citation>
    <scope>NUCLEOTIDE SEQUENCE [LARGE SCALE GENOMIC DNA]</scope>
    <source>
        <strain evidence="3">cv. Tatra</strain>
        <tissue evidence="2">Young leaves</tissue>
    </source>
</reference>
<name>A0A2K3PKF4_TRIPR</name>
<dbReference type="Pfam" id="PF03372">
    <property type="entry name" value="Exo_endo_phos"/>
    <property type="match status" value="1"/>
</dbReference>
<dbReference type="InterPro" id="IPR000477">
    <property type="entry name" value="RT_dom"/>
</dbReference>
<evidence type="ECO:0000259" key="1">
    <source>
        <dbReference type="PROSITE" id="PS50878"/>
    </source>
</evidence>
<dbReference type="EMBL" id="ASHM01007960">
    <property type="protein sequence ID" value="PNY15776.1"/>
    <property type="molecule type" value="Genomic_DNA"/>
</dbReference>
<comment type="caution">
    <text evidence="2">The sequence shown here is derived from an EMBL/GenBank/DDBJ whole genome shotgun (WGS) entry which is preliminary data.</text>
</comment>